<dbReference type="AlphaFoldDB" id="A0A6B9ZQN1"/>
<feature type="chain" id="PRO_5025544247" description="Tetratricopeptide repeat protein" evidence="1">
    <location>
        <begin position="24"/>
        <end position="605"/>
    </location>
</feature>
<name>A0A6B9ZQN1_9BACT</name>
<gene>
    <name evidence="2" type="ORF">GWR21_28540</name>
</gene>
<evidence type="ECO:0000313" key="3">
    <source>
        <dbReference type="Proteomes" id="UP000476411"/>
    </source>
</evidence>
<proteinExistence type="predicted"/>
<dbReference type="KEGG" id="chih:GWR21_28540"/>
<dbReference type="EMBL" id="CP048113">
    <property type="protein sequence ID" value="QHS63393.1"/>
    <property type="molecule type" value="Genomic_DNA"/>
</dbReference>
<dbReference type="Proteomes" id="UP000476411">
    <property type="component" value="Chromosome"/>
</dbReference>
<evidence type="ECO:0000313" key="2">
    <source>
        <dbReference type="EMBL" id="QHS63393.1"/>
    </source>
</evidence>
<evidence type="ECO:0008006" key="4">
    <source>
        <dbReference type="Google" id="ProtNLM"/>
    </source>
</evidence>
<reference evidence="2 3" key="1">
    <citation type="submission" date="2020-01" db="EMBL/GenBank/DDBJ databases">
        <title>Complete genome sequence of Chitinophaga sp. H33E-04 isolated from quinoa roots.</title>
        <authorList>
            <person name="Weon H.-Y."/>
            <person name="Lee S.A."/>
        </authorList>
    </citation>
    <scope>NUCLEOTIDE SEQUENCE [LARGE SCALE GENOMIC DNA]</scope>
    <source>
        <strain evidence="2 3">H33E-04</strain>
    </source>
</reference>
<keyword evidence="3" id="KW-1185">Reference proteome</keyword>
<sequence length="605" mass="67458">MMLKNFILSGIFFLSAQLSYSQASLLWDKADQAFFTYDLPGSAAAIREIIQAPQTNPKDLARAYRTLATRDWQFYRNYPLAVHHIDSALRQSTDSQSAYALLSDISISAGRDKASLSAASKALSSARTSAEWQSAALVYAHAAYAASMHSRKPDTALLSKAASLLVAVLDQMPGHPQAAKQLIGIGILKKDGPLVLAGWNGYFHFSGAGTVWEYQQKNAAILSGVLPQWNGTTDNEKIAAALADSRFYEYANLLATPAQQEIKVYAAFLQKTGTLITDYYRQLALNRSNDTLFEQQLLSHCTQLLQRLQLSAGPAPLTYETFLELMRPRFGTTGYLGFSSGFSSKEICLGHIVNITHKEVLQYGYKGALTFIETDLMTSNGFTDWFTDGKSRNGGWSVNDTIYQVREAYVREPMSAWTMITDSSIRKEKLAPFENVMASNDTVTILSGINARMRMDALDSLYASLYQQGLREKALQIAFMHSFEQKQQDASIFAHEGRHSIDQIYFKNDFDKAPAREREYRAKLSEIACADFPVYLLGKIISKAGPTGHGQANQMILNNTLEWIGQHQQDIKGYNPALPAIKQIYLLTESQIRSCFREIDPLYKG</sequence>
<feature type="signal peptide" evidence="1">
    <location>
        <begin position="1"/>
        <end position="23"/>
    </location>
</feature>
<keyword evidence="1" id="KW-0732">Signal</keyword>
<dbReference type="RefSeq" id="WP_162335109.1">
    <property type="nucleotide sequence ID" value="NZ_CP048113.1"/>
</dbReference>
<evidence type="ECO:0000256" key="1">
    <source>
        <dbReference type="SAM" id="SignalP"/>
    </source>
</evidence>
<accession>A0A6B9ZQN1</accession>
<protein>
    <recommendedName>
        <fullName evidence="4">Tetratricopeptide repeat protein</fullName>
    </recommendedName>
</protein>
<organism evidence="2 3">
    <name type="scientific">Chitinophaga agri</name>
    <dbReference type="NCBI Taxonomy" id="2703787"/>
    <lineage>
        <taxon>Bacteria</taxon>
        <taxon>Pseudomonadati</taxon>
        <taxon>Bacteroidota</taxon>
        <taxon>Chitinophagia</taxon>
        <taxon>Chitinophagales</taxon>
        <taxon>Chitinophagaceae</taxon>
        <taxon>Chitinophaga</taxon>
    </lineage>
</organism>